<feature type="transmembrane region" description="Helical" evidence="1">
    <location>
        <begin position="6"/>
        <end position="24"/>
    </location>
</feature>
<keyword evidence="1" id="KW-0472">Membrane</keyword>
<name>A0A2G5VV62_9PELO</name>
<proteinExistence type="predicted"/>
<evidence type="ECO:0000313" key="3">
    <source>
        <dbReference type="Proteomes" id="UP000230233"/>
    </source>
</evidence>
<dbReference type="AlphaFoldDB" id="A0A2G5VV62"/>
<evidence type="ECO:0008006" key="4">
    <source>
        <dbReference type="Google" id="ProtNLM"/>
    </source>
</evidence>
<organism evidence="2 3">
    <name type="scientific">Caenorhabditis nigoni</name>
    <dbReference type="NCBI Taxonomy" id="1611254"/>
    <lineage>
        <taxon>Eukaryota</taxon>
        <taxon>Metazoa</taxon>
        <taxon>Ecdysozoa</taxon>
        <taxon>Nematoda</taxon>
        <taxon>Chromadorea</taxon>
        <taxon>Rhabditida</taxon>
        <taxon>Rhabditina</taxon>
        <taxon>Rhabditomorpha</taxon>
        <taxon>Rhabditoidea</taxon>
        <taxon>Rhabditidae</taxon>
        <taxon>Peloderinae</taxon>
        <taxon>Caenorhabditis</taxon>
    </lineage>
</organism>
<dbReference type="EMBL" id="PDUG01000001">
    <property type="protein sequence ID" value="PIC55692.1"/>
    <property type="molecule type" value="Genomic_DNA"/>
</dbReference>
<comment type="caution">
    <text evidence="2">The sequence shown here is derived from an EMBL/GenBank/DDBJ whole genome shotgun (WGS) entry which is preliminary data.</text>
</comment>
<evidence type="ECO:0000313" key="2">
    <source>
        <dbReference type="EMBL" id="PIC55692.1"/>
    </source>
</evidence>
<sequence>MNLQHFGYILIILTVYLSTTLATTRKHHRRSTENDPRSLGFQFEVEPRRNVTVSESTSHLLECSYVLAHERYVQTVRVEWKRDGVVLSERSSSRM</sequence>
<protein>
    <recommendedName>
        <fullName evidence="4">Ig-like domain-containing protein</fullName>
    </recommendedName>
</protein>
<dbReference type="OrthoDB" id="114660at2759"/>
<keyword evidence="3" id="KW-1185">Reference proteome</keyword>
<accession>A0A2G5VV62</accession>
<keyword evidence="1" id="KW-0812">Transmembrane</keyword>
<dbReference type="Proteomes" id="UP000230233">
    <property type="component" value="Chromosome I"/>
</dbReference>
<evidence type="ECO:0000256" key="1">
    <source>
        <dbReference type="SAM" id="Phobius"/>
    </source>
</evidence>
<gene>
    <name evidence="2" type="primary">Cni-unc-40</name>
    <name evidence="2" type="synonym">Cnig_chr_I.g862</name>
    <name evidence="2" type="ORF">B9Z55_000862</name>
</gene>
<keyword evidence="1" id="KW-1133">Transmembrane helix</keyword>
<reference evidence="3" key="1">
    <citation type="submission" date="2017-10" db="EMBL/GenBank/DDBJ databases">
        <title>Rapid genome shrinkage in a self-fertile nematode reveals novel sperm competition proteins.</title>
        <authorList>
            <person name="Yin D."/>
            <person name="Schwarz E.M."/>
            <person name="Thomas C.G."/>
            <person name="Felde R.L."/>
            <person name="Korf I.F."/>
            <person name="Cutter A.D."/>
            <person name="Schartner C.M."/>
            <person name="Ralston E.J."/>
            <person name="Meyer B.J."/>
            <person name="Haag E.S."/>
        </authorList>
    </citation>
    <scope>NUCLEOTIDE SEQUENCE [LARGE SCALE GENOMIC DNA]</scope>
    <source>
        <strain evidence="3">JU1422</strain>
    </source>
</reference>